<keyword evidence="6 7" id="KW-0592">Phosphate transport</keyword>
<comment type="function">
    <text evidence="7">Plays a role in the regulation of phosphate uptake.</text>
</comment>
<keyword evidence="4 7" id="KW-0813">Transport</keyword>
<dbReference type="InterPro" id="IPR028366">
    <property type="entry name" value="PhoU"/>
</dbReference>
<feature type="domain" description="PhoU" evidence="8">
    <location>
        <begin position="17"/>
        <end position="104"/>
    </location>
</feature>
<dbReference type="PANTHER" id="PTHR42930">
    <property type="entry name" value="PHOSPHATE-SPECIFIC TRANSPORT SYSTEM ACCESSORY PROTEIN PHOU"/>
    <property type="match status" value="1"/>
</dbReference>
<protein>
    <recommendedName>
        <fullName evidence="7">Phosphate-specific transport system accessory protein PhoU</fullName>
    </recommendedName>
</protein>
<dbReference type="Proteomes" id="UP000054705">
    <property type="component" value="Unassembled WGS sequence"/>
</dbReference>
<accession>A0A101HS34</accession>
<evidence type="ECO:0000256" key="4">
    <source>
        <dbReference type="ARBA" id="ARBA00022448"/>
    </source>
</evidence>
<evidence type="ECO:0000256" key="2">
    <source>
        <dbReference type="ARBA" id="ARBA00008107"/>
    </source>
</evidence>
<evidence type="ECO:0000256" key="3">
    <source>
        <dbReference type="ARBA" id="ARBA00011738"/>
    </source>
</evidence>
<organism evidence="9 10">
    <name type="scientific">Pelotomaculum thermopropionicum</name>
    <dbReference type="NCBI Taxonomy" id="110500"/>
    <lineage>
        <taxon>Bacteria</taxon>
        <taxon>Bacillati</taxon>
        <taxon>Bacillota</taxon>
        <taxon>Clostridia</taxon>
        <taxon>Eubacteriales</taxon>
        <taxon>Desulfotomaculaceae</taxon>
        <taxon>Pelotomaculum</taxon>
    </lineage>
</organism>
<dbReference type="GO" id="GO:0005737">
    <property type="term" value="C:cytoplasm"/>
    <property type="evidence" value="ECO:0007669"/>
    <property type="project" value="UniProtKB-SubCell"/>
</dbReference>
<reference evidence="10" key="1">
    <citation type="journal article" date="2015" name="MBio">
        <title>Genome-Resolved Metagenomic Analysis Reveals Roles for Candidate Phyla and Other Microbial Community Members in Biogeochemical Transformations in Oil Reservoirs.</title>
        <authorList>
            <person name="Hu P."/>
            <person name="Tom L."/>
            <person name="Singh A."/>
            <person name="Thomas B.C."/>
            <person name="Baker B.J."/>
            <person name="Piceno Y.M."/>
            <person name="Andersen G.L."/>
            <person name="Banfield J.F."/>
        </authorList>
    </citation>
    <scope>NUCLEOTIDE SEQUENCE [LARGE SCALE GENOMIC DNA]</scope>
</reference>
<dbReference type="PATRIC" id="fig|110500.4.peg.798"/>
<dbReference type="AlphaFoldDB" id="A0A101HS34"/>
<evidence type="ECO:0000256" key="5">
    <source>
        <dbReference type="ARBA" id="ARBA00022490"/>
    </source>
</evidence>
<dbReference type="NCBIfam" id="TIGR02135">
    <property type="entry name" value="phoU_full"/>
    <property type="match status" value="1"/>
</dbReference>
<comment type="similarity">
    <text evidence="2 7">Belongs to the PhoU family.</text>
</comment>
<evidence type="ECO:0000313" key="9">
    <source>
        <dbReference type="EMBL" id="KUK82025.1"/>
    </source>
</evidence>
<feature type="domain" description="PhoU" evidence="8">
    <location>
        <begin position="120"/>
        <end position="205"/>
    </location>
</feature>
<dbReference type="EMBL" id="LGGS01000114">
    <property type="protein sequence ID" value="KUK82025.1"/>
    <property type="molecule type" value="Genomic_DNA"/>
</dbReference>
<dbReference type="Pfam" id="PF01895">
    <property type="entry name" value="PhoU"/>
    <property type="match status" value="2"/>
</dbReference>
<comment type="caution">
    <text evidence="9">The sequence shown here is derived from an EMBL/GenBank/DDBJ whole genome shotgun (WGS) entry which is preliminary data.</text>
</comment>
<evidence type="ECO:0000259" key="8">
    <source>
        <dbReference type="Pfam" id="PF01895"/>
    </source>
</evidence>
<gene>
    <name evidence="9" type="ORF">XD97_0519</name>
</gene>
<dbReference type="SUPFAM" id="SSF109755">
    <property type="entry name" value="PhoU-like"/>
    <property type="match status" value="1"/>
</dbReference>
<evidence type="ECO:0000313" key="10">
    <source>
        <dbReference type="Proteomes" id="UP000054705"/>
    </source>
</evidence>
<dbReference type="GO" id="GO:0030643">
    <property type="term" value="P:intracellular phosphate ion homeostasis"/>
    <property type="evidence" value="ECO:0007669"/>
    <property type="project" value="InterPro"/>
</dbReference>
<name>A0A101HS34_9FIRM</name>
<comment type="subunit">
    <text evidence="3 7">Homodimer.</text>
</comment>
<dbReference type="InterPro" id="IPR038078">
    <property type="entry name" value="PhoU-like_sf"/>
</dbReference>
<evidence type="ECO:0000256" key="6">
    <source>
        <dbReference type="ARBA" id="ARBA00022592"/>
    </source>
</evidence>
<keyword evidence="5 7" id="KW-0963">Cytoplasm</keyword>
<dbReference type="InterPro" id="IPR026022">
    <property type="entry name" value="PhoU_dom"/>
</dbReference>
<dbReference type="PANTHER" id="PTHR42930:SF3">
    <property type="entry name" value="PHOSPHATE-SPECIFIC TRANSPORT SYSTEM ACCESSORY PROTEIN PHOU"/>
    <property type="match status" value="1"/>
</dbReference>
<evidence type="ECO:0000256" key="1">
    <source>
        <dbReference type="ARBA" id="ARBA00004496"/>
    </source>
</evidence>
<sequence length="218" mass="24917">MPKRILDKEMEDLQFEILRMSTLVEQAVFDSVASLIENRVELARKVIQGDDDIDRLNLGVQDKCLRLLALRHPMAVDLRAVHTDLLVAMDLERMGDYAEAIARSTLRLQGKRNIAKIPCLAQMAEMVRELVHNTITSYVLADVDAAENCRLLEDRIDSLYRRYFDHLVNMIKNDVNITEMAVQLLFAGQRLERIADHATNIGESVLYTVTGRHTNLNE</sequence>
<dbReference type="PIRSF" id="PIRSF003107">
    <property type="entry name" value="PhoU"/>
    <property type="match status" value="1"/>
</dbReference>
<dbReference type="FunFam" id="1.20.58.220:FF:000004">
    <property type="entry name" value="Phosphate-specific transport system accessory protein PhoU"/>
    <property type="match status" value="1"/>
</dbReference>
<comment type="subcellular location">
    <subcellularLocation>
        <location evidence="1 7">Cytoplasm</location>
    </subcellularLocation>
</comment>
<dbReference type="Gene3D" id="1.20.58.220">
    <property type="entry name" value="Phosphate transport system protein phou homolog 2, domain 2"/>
    <property type="match status" value="1"/>
</dbReference>
<evidence type="ECO:0000256" key="7">
    <source>
        <dbReference type="PIRNR" id="PIRNR003107"/>
    </source>
</evidence>
<dbReference type="GO" id="GO:0006817">
    <property type="term" value="P:phosphate ion transport"/>
    <property type="evidence" value="ECO:0007669"/>
    <property type="project" value="UniProtKB-KW"/>
</dbReference>
<proteinExistence type="inferred from homology"/>
<dbReference type="GO" id="GO:0045936">
    <property type="term" value="P:negative regulation of phosphate metabolic process"/>
    <property type="evidence" value="ECO:0007669"/>
    <property type="project" value="InterPro"/>
</dbReference>